<organism evidence="1 2">
    <name type="scientific">Natronobacterium haloterrestre</name>
    <name type="common">Halobiforma haloterrestris</name>
    <dbReference type="NCBI Taxonomy" id="148448"/>
    <lineage>
        <taxon>Archaea</taxon>
        <taxon>Methanobacteriati</taxon>
        <taxon>Methanobacteriota</taxon>
        <taxon>Stenosarchaea group</taxon>
        <taxon>Halobacteria</taxon>
        <taxon>Halobacteriales</taxon>
        <taxon>Natrialbaceae</taxon>
        <taxon>Natronobacterium</taxon>
    </lineage>
</organism>
<dbReference type="RefSeq" id="WP_089788435.1">
    <property type="nucleotide sequence ID" value="NZ_FOKW01000006.1"/>
</dbReference>
<dbReference type="Proteomes" id="UP000199161">
    <property type="component" value="Unassembled WGS sequence"/>
</dbReference>
<evidence type="ECO:0000313" key="2">
    <source>
        <dbReference type="Proteomes" id="UP000199161"/>
    </source>
</evidence>
<accession>A0A1I1HN68</accession>
<proteinExistence type="predicted"/>
<dbReference type="OrthoDB" id="166436at2157"/>
<reference evidence="2" key="1">
    <citation type="submission" date="2016-10" db="EMBL/GenBank/DDBJ databases">
        <authorList>
            <person name="Varghese N."/>
            <person name="Submissions S."/>
        </authorList>
    </citation>
    <scope>NUCLEOTIDE SEQUENCE [LARGE SCALE GENOMIC DNA]</scope>
    <source>
        <strain evidence="2">DSM 13078</strain>
    </source>
</reference>
<sequence length="115" mass="12415">MHRRTFVSLAAVVPFAGCTGLLGGGGVDTTLEDNERTEFDVSDGAELTVTVDVQEVFQPDMDLEREGVSFRLDHLENGLVDTRIVEDSETFDLEIEDGGTHAVMITGGIADVTIE</sequence>
<dbReference type="AlphaFoldDB" id="A0A1I1HN68"/>
<keyword evidence="2" id="KW-1185">Reference proteome</keyword>
<protein>
    <submittedName>
        <fullName evidence="1">Uncharacterized protein</fullName>
    </submittedName>
</protein>
<gene>
    <name evidence="1" type="ORF">SAMN05444422_10688</name>
</gene>
<name>A0A1I1HN68_NATHA</name>
<dbReference type="EMBL" id="FOKW01000006">
    <property type="protein sequence ID" value="SFC25547.1"/>
    <property type="molecule type" value="Genomic_DNA"/>
</dbReference>
<evidence type="ECO:0000313" key="1">
    <source>
        <dbReference type="EMBL" id="SFC25547.1"/>
    </source>
</evidence>